<dbReference type="eggNOG" id="COG0791">
    <property type="taxonomic scope" value="Bacteria"/>
</dbReference>
<evidence type="ECO:0000256" key="5">
    <source>
        <dbReference type="SAM" id="Coils"/>
    </source>
</evidence>
<dbReference type="InterPro" id="IPR051202">
    <property type="entry name" value="Peptidase_C40"/>
</dbReference>
<evidence type="ECO:0000256" key="3">
    <source>
        <dbReference type="ARBA" id="ARBA00022801"/>
    </source>
</evidence>
<dbReference type="PANTHER" id="PTHR47053">
    <property type="entry name" value="MUREIN DD-ENDOPEPTIDASE MEPH-RELATED"/>
    <property type="match status" value="1"/>
</dbReference>
<feature type="compositionally biased region" description="Basic residues" evidence="6">
    <location>
        <begin position="123"/>
        <end position="137"/>
    </location>
</feature>
<feature type="region of interest" description="Disordered" evidence="6">
    <location>
        <begin position="1"/>
        <end position="44"/>
    </location>
</feature>
<evidence type="ECO:0000256" key="2">
    <source>
        <dbReference type="ARBA" id="ARBA00022670"/>
    </source>
</evidence>
<dbReference type="KEGG" id="fpr:FP2_21740"/>
<evidence type="ECO:0000256" key="7">
    <source>
        <dbReference type="SAM" id="Phobius"/>
    </source>
</evidence>
<keyword evidence="5" id="KW-0175">Coiled coil</keyword>
<keyword evidence="7" id="KW-0472">Membrane</keyword>
<keyword evidence="7" id="KW-0812">Transmembrane</keyword>
<name>D4JZU3_9FIRM</name>
<dbReference type="RefSeq" id="WP_015565183.1">
    <property type="nucleotide sequence ID" value="NC_021042.1"/>
</dbReference>
<evidence type="ECO:0000256" key="1">
    <source>
        <dbReference type="ARBA" id="ARBA00007074"/>
    </source>
</evidence>
<feature type="region of interest" description="Disordered" evidence="6">
    <location>
        <begin position="123"/>
        <end position="165"/>
    </location>
</feature>
<evidence type="ECO:0000313" key="9">
    <source>
        <dbReference type="EMBL" id="CBK99542.1"/>
    </source>
</evidence>
<dbReference type="STRING" id="718252.FP2_21740"/>
<keyword evidence="4" id="KW-0788">Thiol protease</keyword>
<sequence length="580" mass="64384">MSENQPKLKFEEDKERTATRSPPKKSKVEQSVPKKKKLKLDADKAVEKSQHLRFGKAEITPDEASRMTKQQKRAMYAAAAAQSAVHREVDQYEDDNVGTQALSEGEKAAGNVRDISKSIYARKLKKKAKMQGKKGAKTAKSSPQKPTAAQDAGASGTGEGSSNWLSRWRQKQDIRQSYYAAAHSGTAAQTAGGKTVSNGTTAAKSGMEQIIDKGRSVVSTAVNGIANFAKSNAHVLVIVGVFLLLLLLVMSAFSSCSILFSGTTQVSGQTIYTAEDRDIKGAETDYKKLEKDLDKKIKRTPTDHPGYDEYQYHLDEITHDPWQLTSFLTTLYDDYTRSEVQGKLKETFKKQYKLTTWVEVQTRYRTVVMIDIFTGIPYTTQVPYQYKIFHTKLENRGLEVVIREELTEDQWKRYEIFQDTKGGRPYLFKGGLPAGGSDGSGTPGIDYTVPAEALTDEEFAAIYKEAQKYVGTPYVWGGSTPETGFDCSGYVCWVYNQNGYNVGRTTANGLWNKSQHISEAEAKPGDLVFFEGTYDTPGKSHVGIYLGNGMMVSAGDPIKYADIHSSYWQKYLSGFGRLSK</sequence>
<dbReference type="HOGENOM" id="CLU_012396_2_0_9"/>
<feature type="transmembrane region" description="Helical" evidence="7">
    <location>
        <begin position="235"/>
        <end position="260"/>
    </location>
</feature>
<dbReference type="PANTHER" id="PTHR47053:SF1">
    <property type="entry name" value="MUREIN DD-ENDOPEPTIDASE MEPH-RELATED"/>
    <property type="match status" value="1"/>
</dbReference>
<dbReference type="InterPro" id="IPR000064">
    <property type="entry name" value="NLP_P60_dom"/>
</dbReference>
<dbReference type="BioCyc" id="FPRA718252:G1375-1847-MONOMER"/>
<proteinExistence type="inferred from homology"/>
<dbReference type="PATRIC" id="fig|718252.3.peg.359"/>
<keyword evidence="3 9" id="KW-0378">Hydrolase</keyword>
<organism evidence="9 10">
    <name type="scientific">Faecalibacterium prausnitzii L2-6</name>
    <dbReference type="NCBI Taxonomy" id="718252"/>
    <lineage>
        <taxon>Bacteria</taxon>
        <taxon>Bacillati</taxon>
        <taxon>Bacillota</taxon>
        <taxon>Clostridia</taxon>
        <taxon>Eubacteriales</taxon>
        <taxon>Oscillospiraceae</taxon>
        <taxon>Faecalibacterium</taxon>
    </lineage>
</organism>
<comment type="similarity">
    <text evidence="1">Belongs to the peptidase C40 family.</text>
</comment>
<dbReference type="GO" id="GO:0008234">
    <property type="term" value="F:cysteine-type peptidase activity"/>
    <property type="evidence" value="ECO:0007669"/>
    <property type="project" value="UniProtKB-KW"/>
</dbReference>
<dbReference type="AlphaFoldDB" id="D4JZU3"/>
<evidence type="ECO:0000259" key="8">
    <source>
        <dbReference type="PROSITE" id="PS51935"/>
    </source>
</evidence>
<keyword evidence="2" id="KW-0645">Protease</keyword>
<keyword evidence="10" id="KW-1185">Reference proteome</keyword>
<dbReference type="Pfam" id="PF00877">
    <property type="entry name" value="NLPC_P60"/>
    <property type="match status" value="1"/>
</dbReference>
<dbReference type="EMBL" id="FP929045">
    <property type="protein sequence ID" value="CBK99542.1"/>
    <property type="molecule type" value="Genomic_DNA"/>
</dbReference>
<dbReference type="GO" id="GO:0006508">
    <property type="term" value="P:proteolysis"/>
    <property type="evidence" value="ECO:0007669"/>
    <property type="project" value="UniProtKB-KW"/>
</dbReference>
<dbReference type="SUPFAM" id="SSF54001">
    <property type="entry name" value="Cysteine proteinases"/>
    <property type="match status" value="1"/>
</dbReference>
<evidence type="ECO:0000256" key="4">
    <source>
        <dbReference type="ARBA" id="ARBA00022807"/>
    </source>
</evidence>
<reference evidence="9 10" key="2">
    <citation type="submission" date="2010-03" db="EMBL/GenBank/DDBJ databases">
        <authorList>
            <person name="Pajon A."/>
        </authorList>
    </citation>
    <scope>NUCLEOTIDE SEQUENCE [LARGE SCALE GENOMIC DNA]</scope>
    <source>
        <strain evidence="10">L2-6</strain>
    </source>
</reference>
<dbReference type="Gene3D" id="3.90.1720.10">
    <property type="entry name" value="endopeptidase domain like (from Nostoc punctiforme)"/>
    <property type="match status" value="1"/>
</dbReference>
<dbReference type="InterPro" id="IPR038765">
    <property type="entry name" value="Papain-like_cys_pep_sf"/>
</dbReference>
<dbReference type="PROSITE" id="PS51935">
    <property type="entry name" value="NLPC_P60"/>
    <property type="match status" value="1"/>
</dbReference>
<reference evidence="9 10" key="1">
    <citation type="submission" date="2010-03" db="EMBL/GenBank/DDBJ databases">
        <title>The genome sequence of Faecalibacterium prausnitzii L2/6.</title>
        <authorList>
            <consortium name="metaHIT consortium -- http://www.metahit.eu/"/>
            <person name="Pajon A."/>
            <person name="Turner K."/>
            <person name="Parkhill J."/>
            <person name="Duncan S."/>
            <person name="Flint H."/>
        </authorList>
    </citation>
    <scope>NUCLEOTIDE SEQUENCE [LARGE SCALE GENOMIC DNA]</scope>
    <source>
        <strain evidence="10">L2-6</strain>
    </source>
</reference>
<accession>D4JZU3</accession>
<feature type="compositionally biased region" description="Basic and acidic residues" evidence="6">
    <location>
        <begin position="1"/>
        <end position="18"/>
    </location>
</feature>
<gene>
    <name evidence="9" type="ORF">FP2_21740</name>
</gene>
<evidence type="ECO:0000256" key="6">
    <source>
        <dbReference type="SAM" id="MobiDB-lite"/>
    </source>
</evidence>
<protein>
    <submittedName>
        <fullName evidence="9">Cell wall-associated hydrolases (Invasion-associated proteins)</fullName>
    </submittedName>
</protein>
<feature type="coiled-coil region" evidence="5">
    <location>
        <begin position="272"/>
        <end position="299"/>
    </location>
</feature>
<dbReference type="Proteomes" id="UP000008804">
    <property type="component" value="Chromosome"/>
</dbReference>
<evidence type="ECO:0000313" key="10">
    <source>
        <dbReference type="Proteomes" id="UP000008804"/>
    </source>
</evidence>
<dbReference type="NCBIfam" id="NF045974">
    <property type="entry name" value="conju_CD1108"/>
    <property type="match status" value="1"/>
</dbReference>
<keyword evidence="7" id="KW-1133">Transmembrane helix</keyword>
<feature type="domain" description="NlpC/P60" evidence="8">
    <location>
        <begin position="456"/>
        <end position="579"/>
    </location>
</feature>